<evidence type="ECO:0000256" key="1">
    <source>
        <dbReference type="ARBA" id="ARBA00007465"/>
    </source>
</evidence>
<evidence type="ECO:0000313" key="3">
    <source>
        <dbReference type="EMBL" id="BAP19088.1"/>
    </source>
</evidence>
<dbReference type="Gene3D" id="1.10.1050.10">
    <property type="entry name" value="Ribosomal Protein S4 Delta 41, Chain A, domain 1"/>
    <property type="match status" value="1"/>
</dbReference>
<protein>
    <submittedName>
        <fullName evidence="3">Putative 30S ribosomal protein S4</fullName>
    </submittedName>
</protein>
<dbReference type="Gene3D" id="3.10.290.10">
    <property type="entry name" value="RNA-binding S4 domain"/>
    <property type="match status" value="1"/>
</dbReference>
<evidence type="ECO:0000259" key="2">
    <source>
        <dbReference type="SMART" id="SM01390"/>
    </source>
</evidence>
<accession>A0A077JJG5</accession>
<feature type="domain" description="Small ribosomal subunit protein uS4 N-terminal" evidence="2">
    <location>
        <begin position="5"/>
        <end position="89"/>
    </location>
</feature>
<name>A0A077JJG5_9ZZZZ</name>
<dbReference type="Pfam" id="PF00163">
    <property type="entry name" value="Ribosomal_S4"/>
    <property type="match status" value="1"/>
</dbReference>
<comment type="similarity">
    <text evidence="1">Belongs to the universal ribosomal protein uS4 family.</text>
</comment>
<dbReference type="SMART" id="SM01390">
    <property type="entry name" value="Ribosomal_S4"/>
    <property type="match status" value="1"/>
</dbReference>
<dbReference type="AlphaFoldDB" id="A0A077JJG5"/>
<dbReference type="InterPro" id="IPR036986">
    <property type="entry name" value="S4_RNA-bd_sf"/>
</dbReference>
<dbReference type="SUPFAM" id="SSF55174">
    <property type="entry name" value="Alpha-L RNA-binding motif"/>
    <property type="match status" value="1"/>
</dbReference>
<dbReference type="InterPro" id="IPR001912">
    <property type="entry name" value="Ribosomal_uS4_N"/>
</dbReference>
<organism evidence="3">
    <name type="scientific">uncultured microorganism</name>
    <dbReference type="NCBI Taxonomy" id="358574"/>
    <lineage>
        <taxon>unclassified sequences</taxon>
        <taxon>environmental samples</taxon>
    </lineage>
</organism>
<dbReference type="CDD" id="cd00165">
    <property type="entry name" value="S4"/>
    <property type="match status" value="1"/>
</dbReference>
<keyword evidence="3" id="KW-0689">Ribosomal protein</keyword>
<dbReference type="GO" id="GO:0019843">
    <property type="term" value="F:rRNA binding"/>
    <property type="evidence" value="ECO:0007669"/>
    <property type="project" value="InterPro"/>
</dbReference>
<sequence>MNRRKYKYKVDRSLLTNIFNSPKSSFNKRPTRPGMHGKKMISNTMHGEMLNEKRKLATYYQIKDYQLKSIVKKSIMNTNFHKNIIRTLESRILTILYRSGCFKTIREARQQINHKKISFEPSDKSNIKLLNSPSVQIKKHGYITFDKSIIELVKNNLSNNTKQIPKHIIFMSEELKLEIIPEYIPEDIKNIELSNIKLENIVSYYKF</sequence>
<proteinExistence type="inferred from homology"/>
<reference evidence="3" key="1">
    <citation type="journal article" date="2014" name="PLoS ONE">
        <title>An unclassified microorganism: novel pathogen candidate lurking in human airways.</title>
        <authorList>
            <person name="Fukuda K."/>
            <person name="Yatera K."/>
            <person name="Ogawa M."/>
            <person name="Kawanami T."/>
            <person name="Yamasaki K."/>
            <person name="Noguchi S."/>
            <person name="Murphy R.S."/>
            <person name="Mukae H."/>
            <person name="Taniguchi H."/>
        </authorList>
    </citation>
    <scope>NUCLEOTIDE SEQUENCE</scope>
    <source>
        <strain evidence="3">IOLA-A4PG</strain>
    </source>
</reference>
<dbReference type="EMBL" id="AB828323">
    <property type="protein sequence ID" value="BAP19088.1"/>
    <property type="molecule type" value="Genomic_DNA"/>
</dbReference>
<keyword evidence="3" id="KW-0687">Ribonucleoprotein</keyword>